<sequence length="865" mass="92471">MEGLRLSVLGPLAAERDGQPVPLGGRRQRSVLAVLLAARGRMVPADRIEDLVWGADRPTASRTTLHGYVARLRCALEPGRPSRGQGRLLVRDGPGYALRLPPESLDADRFAGLVSRGGTLLDESLPMRAESVLREALALWRGPAYADVGEAPFAVAERARFDVLRATAVERRMVALLAVGQHDTAIGELEVHTAEEPLRERGWQLLATALYRSGRQADALTVLRRARTHLAEKQGIDPGPELRRLEMAILCQDDTVLGGRPEVGAGNLPVAISSFVGRATELAVVGAALDAGRLVTLTGPAGVGKSRLAKEAARHRPDRYGPWYVDLSGLPAGTPVVAALADAIGVPATTVPALADRVGHRAALVVVDNADHLRAEAVPVLTGLLARCPALRVLVTGRRALETPGERVVAVTALSEPDAVRLLGDRVTAAGGAALEPALAAQICRRLDAFPLGIERVAARCAALAPADVLATLDEGLLDDEIEASRRLLTDAGRRLLHRLRVFDGPFTLADAQRVGGGPAATAPLVELIHHSLVLADPGRLPCRYRLPYSVRSYLGAPPSALASQVAAGNPTLVRMRRLSTAVAATLLFTAFTLATPSGAPADPGCQLGDPRPICNGEFPEDPTPLDDAAPTGKIDYYSRYGGVIWITGWARDADGGPVTVRAYSNALLKSTVQATLPHTGQGGNHGFSITFPAPATVGSHQLKVVVANVPNGTAPAAEGITFYPEWYVIKPTTPTGLVLTPWKVGDEHRITVEFTDPSDSEDGFRITYDWVGRKWKWNCKLKTGYWETGTFSESVDLPAQAGRERYSHTIRNLDHTTFYKFYVMTMENARFSEKLVGGINSGEFAPAPDAPRFSGTDPEQPCMD</sequence>
<keyword evidence="3 5" id="KW-0238">DNA-binding</keyword>
<evidence type="ECO:0000256" key="3">
    <source>
        <dbReference type="ARBA" id="ARBA00023125"/>
    </source>
</evidence>
<dbReference type="Gene3D" id="1.10.10.10">
    <property type="entry name" value="Winged helix-like DNA-binding domain superfamily/Winged helix DNA-binding domain"/>
    <property type="match status" value="1"/>
</dbReference>
<dbReference type="InterPro" id="IPR001867">
    <property type="entry name" value="OmpR/PhoB-type_DNA-bd"/>
</dbReference>
<dbReference type="Gene3D" id="1.25.40.10">
    <property type="entry name" value="Tetratricopeptide repeat domain"/>
    <property type="match status" value="1"/>
</dbReference>
<dbReference type="InterPro" id="IPR036388">
    <property type="entry name" value="WH-like_DNA-bd_sf"/>
</dbReference>
<comment type="caution">
    <text evidence="7">The sequence shown here is derived from an EMBL/GenBank/DDBJ whole genome shotgun (WGS) entry which is preliminary data.</text>
</comment>
<evidence type="ECO:0000256" key="4">
    <source>
        <dbReference type="ARBA" id="ARBA00023163"/>
    </source>
</evidence>
<dbReference type="InterPro" id="IPR027417">
    <property type="entry name" value="P-loop_NTPase"/>
</dbReference>
<dbReference type="SMART" id="SM00862">
    <property type="entry name" value="Trans_reg_C"/>
    <property type="match status" value="1"/>
</dbReference>
<dbReference type="Pfam" id="PF03704">
    <property type="entry name" value="BTAD"/>
    <property type="match status" value="1"/>
</dbReference>
<dbReference type="SUPFAM" id="SSF46894">
    <property type="entry name" value="C-terminal effector domain of the bipartite response regulators"/>
    <property type="match status" value="1"/>
</dbReference>
<dbReference type="SUPFAM" id="SSF48452">
    <property type="entry name" value="TPR-like"/>
    <property type="match status" value="1"/>
</dbReference>
<evidence type="ECO:0000313" key="7">
    <source>
        <dbReference type="EMBL" id="MFB6394209.1"/>
    </source>
</evidence>
<dbReference type="InterPro" id="IPR011990">
    <property type="entry name" value="TPR-like_helical_dom_sf"/>
</dbReference>
<reference evidence="7 8" key="1">
    <citation type="submission" date="2024-04" db="EMBL/GenBank/DDBJ databases">
        <title>Polymorphospora sp. isolated from Baiyangdian Lake in Xiong'an New Area.</title>
        <authorList>
            <person name="Zhang X."/>
            <person name="Liu J."/>
        </authorList>
    </citation>
    <scope>NUCLEOTIDE SEQUENCE [LARGE SCALE GENOMIC DNA]</scope>
    <source>
        <strain evidence="7 8">2-325</strain>
    </source>
</reference>
<evidence type="ECO:0000256" key="2">
    <source>
        <dbReference type="ARBA" id="ARBA00023015"/>
    </source>
</evidence>
<dbReference type="Proteomes" id="UP001582793">
    <property type="component" value="Unassembled WGS sequence"/>
</dbReference>
<name>A0ABV5CQC5_9ACTN</name>
<dbReference type="InterPro" id="IPR049945">
    <property type="entry name" value="AAA_22"/>
</dbReference>
<dbReference type="PANTHER" id="PTHR35807">
    <property type="entry name" value="TRANSCRIPTIONAL REGULATOR REDD-RELATED"/>
    <property type="match status" value="1"/>
</dbReference>
<accession>A0ABV5CQC5</accession>
<organism evidence="7 8">
    <name type="scientific">Polymorphospora lycopeni</name>
    <dbReference type="NCBI Taxonomy" id="3140240"/>
    <lineage>
        <taxon>Bacteria</taxon>
        <taxon>Bacillati</taxon>
        <taxon>Actinomycetota</taxon>
        <taxon>Actinomycetes</taxon>
        <taxon>Micromonosporales</taxon>
        <taxon>Micromonosporaceae</taxon>
        <taxon>Polymorphospora</taxon>
    </lineage>
</organism>
<keyword evidence="8" id="KW-1185">Reference proteome</keyword>
<dbReference type="InterPro" id="IPR051677">
    <property type="entry name" value="AfsR-DnrI-RedD_regulator"/>
</dbReference>
<dbReference type="CDD" id="cd15831">
    <property type="entry name" value="BTAD"/>
    <property type="match status" value="1"/>
</dbReference>
<dbReference type="Pfam" id="PF13401">
    <property type="entry name" value="AAA_22"/>
    <property type="match status" value="1"/>
</dbReference>
<dbReference type="PROSITE" id="PS51755">
    <property type="entry name" value="OMPR_PHOB"/>
    <property type="match status" value="1"/>
</dbReference>
<keyword evidence="2" id="KW-0805">Transcription regulation</keyword>
<evidence type="ECO:0000256" key="1">
    <source>
        <dbReference type="ARBA" id="ARBA00005820"/>
    </source>
</evidence>
<feature type="domain" description="OmpR/PhoB-type" evidence="6">
    <location>
        <begin position="1"/>
        <end position="100"/>
    </location>
</feature>
<dbReference type="SMART" id="SM01043">
    <property type="entry name" value="BTAD"/>
    <property type="match status" value="1"/>
</dbReference>
<keyword evidence="4" id="KW-0804">Transcription</keyword>
<evidence type="ECO:0000256" key="5">
    <source>
        <dbReference type="PROSITE-ProRule" id="PRU01091"/>
    </source>
</evidence>
<dbReference type="Pfam" id="PF00486">
    <property type="entry name" value="Trans_reg_C"/>
    <property type="match status" value="1"/>
</dbReference>
<dbReference type="PANTHER" id="PTHR35807:SF1">
    <property type="entry name" value="TRANSCRIPTIONAL REGULATOR REDD"/>
    <property type="match status" value="1"/>
</dbReference>
<comment type="similarity">
    <text evidence="1">Belongs to the AfsR/DnrI/RedD regulatory family.</text>
</comment>
<proteinExistence type="inferred from homology"/>
<dbReference type="InterPro" id="IPR016032">
    <property type="entry name" value="Sig_transdc_resp-reg_C-effctor"/>
</dbReference>
<dbReference type="RefSeq" id="WP_375734426.1">
    <property type="nucleotide sequence ID" value="NZ_JBCGDC010000033.1"/>
</dbReference>
<dbReference type="InterPro" id="IPR005158">
    <property type="entry name" value="BTAD"/>
</dbReference>
<protein>
    <submittedName>
        <fullName evidence="7">BTAD domain-containing putative transcriptional regulator</fullName>
    </submittedName>
</protein>
<dbReference type="Gene3D" id="3.40.50.300">
    <property type="entry name" value="P-loop containing nucleotide triphosphate hydrolases"/>
    <property type="match status" value="1"/>
</dbReference>
<evidence type="ECO:0000313" key="8">
    <source>
        <dbReference type="Proteomes" id="UP001582793"/>
    </source>
</evidence>
<feature type="DNA-binding region" description="OmpR/PhoB-type" evidence="5">
    <location>
        <begin position="1"/>
        <end position="100"/>
    </location>
</feature>
<dbReference type="EMBL" id="JBCGDC010000033">
    <property type="protein sequence ID" value="MFB6394209.1"/>
    <property type="molecule type" value="Genomic_DNA"/>
</dbReference>
<evidence type="ECO:0000259" key="6">
    <source>
        <dbReference type="PROSITE" id="PS51755"/>
    </source>
</evidence>
<dbReference type="SUPFAM" id="SSF52540">
    <property type="entry name" value="P-loop containing nucleoside triphosphate hydrolases"/>
    <property type="match status" value="1"/>
</dbReference>
<gene>
    <name evidence="7" type="ORF">AAFH96_13980</name>
</gene>